<sequence>MVCEKTSGFAEMEFRSSSVNLQNNRKERVSIFSEIEKCEVNSTQTATKCFSSGKKEKKNQQSIETNSSPLLKATPKYFQKVQTFVACLATLQLIQVMGSGYGKSTLTSIERRYRLTTFEVGVLQSCFHIGNLSVILFVSYCGSKWHRPRAIAIGSLVMTASSLLSASPQFFGERYLPFQRNDFSNDRLQYRNVNVTITEISRSNRVNSSVLTPSQSLKESVVFSTPNVGLLPIMNEDQATNVLAGVGETTDFGRHVSYATDISHAQLCTSSGKTTSTTAQRLQFTVNAKEEPSDDSSLYLFIAFGSVLKGMGHTPLHPLGMSFIDDFATARNSGVYIGLVSALSLVGPAVGFLLGSVTTSMWVDSGWVTSAPPNIDPLDPEWVGAWWLGYLVTALLLLIVTIPMSMFPKVIPKEEESQTQIAENGCIFCLRRYYSNNNPNSDVDNNKGKIRLSTSSCTPSQQTPAHLKTSLDDNKTNDRNLSLQSNFDSHTTTSHITSSTKDDKASPRTSIMITQRDIYDELQTTLFSETDKGTLNTDAQYLKTSNRVQRSASAPVFPDSNTKIRVSRALSYHEHRSFRNRFVFSRSNFNISRTESVKDFAFSLKNLLRDPVFISITLGFVNLTSFLAASITYVSKYMENQFNLTASFANLLNGSVNLPMAVVGNVLGGWLIRRYNLNVKRTISLVLLGLFLTITAVSTLVFLGCENDAIVGLKSSEQSACVAKCGCDEKYHPVCDVATNTTYRSACYAGCKNLSTANEDQIFFDCQCLQKIENWNKSKEANGPPSVQNFSIIKLKNGACPRPVCWHALSIFVAVMGSASMAAGLAATPSTLTILRVVPSSEKAFAIGIVFVFTRVLAWIPAPVYVGAAIDTSCLLWTSSAFGRQLADQRRCEVYDKRKLRTRLFGSIGLQLLLALVFNMIALYLVTRRHKARGQLKHGGTLKSKKDEISGES</sequence>
<dbReference type="InterPro" id="IPR036259">
    <property type="entry name" value="MFS_trans_sf"/>
</dbReference>
<evidence type="ECO:0000259" key="10">
    <source>
        <dbReference type="PROSITE" id="PS51465"/>
    </source>
</evidence>
<evidence type="ECO:0000256" key="6">
    <source>
        <dbReference type="ARBA" id="ARBA00023136"/>
    </source>
</evidence>
<comment type="similarity">
    <text evidence="2 8">Belongs to the organo anion transporter (TC 2.A.60) family.</text>
</comment>
<feature type="compositionally biased region" description="Basic and acidic residues" evidence="9">
    <location>
        <begin position="469"/>
        <end position="478"/>
    </location>
</feature>
<feature type="region of interest" description="Disordered" evidence="9">
    <location>
        <begin position="440"/>
        <end position="509"/>
    </location>
</feature>
<comment type="caution">
    <text evidence="11">The sequence shown here is derived from an EMBL/GenBank/DDBJ whole genome shotgun (WGS) entry which is preliminary data.</text>
</comment>
<dbReference type="PANTHER" id="PTHR11388:SF157">
    <property type="entry name" value="SOLUTE CARRIER ORGANIC ANION TRANSPORTER FAMILY MEMBER 2A1-LIKE"/>
    <property type="match status" value="1"/>
</dbReference>
<dbReference type="InterPro" id="IPR002350">
    <property type="entry name" value="Kazal_dom"/>
</dbReference>
<dbReference type="PANTHER" id="PTHR11388">
    <property type="entry name" value="ORGANIC ANION TRANSPORTER"/>
    <property type="match status" value="1"/>
</dbReference>
<feature type="transmembrane region" description="Helical" evidence="8">
    <location>
        <begin position="150"/>
        <end position="171"/>
    </location>
</feature>
<evidence type="ECO:0000313" key="11">
    <source>
        <dbReference type="EMBL" id="CAK8690453.1"/>
    </source>
</evidence>
<keyword evidence="6 8" id="KW-0472">Membrane</keyword>
<feature type="transmembrane region" description="Helical" evidence="8">
    <location>
        <begin position="684"/>
        <end position="704"/>
    </location>
</feature>
<dbReference type="NCBIfam" id="TIGR00805">
    <property type="entry name" value="oat"/>
    <property type="match status" value="1"/>
</dbReference>
<keyword evidence="7" id="KW-1015">Disulfide bond</keyword>
<evidence type="ECO:0000256" key="9">
    <source>
        <dbReference type="SAM" id="MobiDB-lite"/>
    </source>
</evidence>
<keyword evidence="12" id="KW-1185">Reference proteome</keyword>
<comment type="subcellular location">
    <subcellularLocation>
        <location evidence="1 8">Cell membrane</location>
        <topology evidence="1 8">Multi-pass membrane protein</topology>
    </subcellularLocation>
</comment>
<gene>
    <name evidence="11" type="ORF">CVLEPA_LOCUS23070</name>
</gene>
<dbReference type="EMBL" id="CAWYQH010000119">
    <property type="protein sequence ID" value="CAK8690453.1"/>
    <property type="molecule type" value="Genomic_DNA"/>
</dbReference>
<evidence type="ECO:0000256" key="2">
    <source>
        <dbReference type="ARBA" id="ARBA00009657"/>
    </source>
</evidence>
<proteinExistence type="inferred from homology"/>
<evidence type="ECO:0000256" key="7">
    <source>
        <dbReference type="ARBA" id="ARBA00023157"/>
    </source>
</evidence>
<feature type="compositionally biased region" description="Low complexity" evidence="9">
    <location>
        <begin position="453"/>
        <end position="464"/>
    </location>
</feature>
<keyword evidence="8" id="KW-0406">Ion transport</keyword>
<keyword evidence="3" id="KW-1003">Cell membrane</keyword>
<feature type="transmembrane region" description="Helical" evidence="8">
    <location>
        <begin position="844"/>
        <end position="862"/>
    </location>
</feature>
<name>A0ABP0GHK7_CLALP</name>
<feature type="compositionally biased region" description="Low complexity" evidence="9">
    <location>
        <begin position="489"/>
        <end position="499"/>
    </location>
</feature>
<organism evidence="11 12">
    <name type="scientific">Clavelina lepadiformis</name>
    <name type="common">Light-bulb sea squirt</name>
    <name type="synonym">Ascidia lepadiformis</name>
    <dbReference type="NCBI Taxonomy" id="159417"/>
    <lineage>
        <taxon>Eukaryota</taxon>
        <taxon>Metazoa</taxon>
        <taxon>Chordata</taxon>
        <taxon>Tunicata</taxon>
        <taxon>Ascidiacea</taxon>
        <taxon>Aplousobranchia</taxon>
        <taxon>Clavelinidae</taxon>
        <taxon>Clavelina</taxon>
    </lineage>
</organism>
<feature type="compositionally biased region" description="Polar residues" evidence="9">
    <location>
        <begin position="479"/>
        <end position="488"/>
    </location>
</feature>
<feature type="transmembrane region" description="Helical" evidence="8">
    <location>
        <begin position="806"/>
        <end position="832"/>
    </location>
</feature>
<dbReference type="InterPro" id="IPR004156">
    <property type="entry name" value="OATP"/>
</dbReference>
<feature type="domain" description="Kazal-like" evidence="10">
    <location>
        <begin position="715"/>
        <end position="770"/>
    </location>
</feature>
<feature type="transmembrane region" description="Helical" evidence="8">
    <location>
        <begin position="121"/>
        <end position="138"/>
    </location>
</feature>
<dbReference type="SUPFAM" id="SSF103473">
    <property type="entry name" value="MFS general substrate transporter"/>
    <property type="match status" value="1"/>
</dbReference>
<dbReference type="Pfam" id="PF03137">
    <property type="entry name" value="OATP"/>
    <property type="match status" value="2"/>
</dbReference>
<dbReference type="Gene3D" id="1.20.1250.20">
    <property type="entry name" value="MFS general substrate transporter like domains"/>
    <property type="match status" value="3"/>
</dbReference>
<comment type="caution">
    <text evidence="8">Lacks conserved residue(s) required for the propagation of feature annotation.</text>
</comment>
<reference evidence="11 12" key="1">
    <citation type="submission" date="2024-02" db="EMBL/GenBank/DDBJ databases">
        <authorList>
            <person name="Daric V."/>
            <person name="Darras S."/>
        </authorList>
    </citation>
    <scope>NUCLEOTIDE SEQUENCE [LARGE SCALE GENOMIC DNA]</scope>
</reference>
<feature type="transmembrane region" description="Helical" evidence="8">
    <location>
        <begin position="904"/>
        <end position="927"/>
    </location>
</feature>
<evidence type="ECO:0000256" key="5">
    <source>
        <dbReference type="ARBA" id="ARBA00022989"/>
    </source>
</evidence>
<keyword evidence="4 8" id="KW-0812">Transmembrane</keyword>
<feature type="transmembrane region" description="Helical" evidence="8">
    <location>
        <begin position="612"/>
        <end position="634"/>
    </location>
</feature>
<evidence type="ECO:0000256" key="4">
    <source>
        <dbReference type="ARBA" id="ARBA00022692"/>
    </source>
</evidence>
<keyword evidence="5 8" id="KW-1133">Transmembrane helix</keyword>
<evidence type="ECO:0000313" key="12">
    <source>
        <dbReference type="Proteomes" id="UP001642483"/>
    </source>
</evidence>
<feature type="transmembrane region" description="Helical" evidence="8">
    <location>
        <begin position="654"/>
        <end position="672"/>
    </location>
</feature>
<evidence type="ECO:0000256" key="3">
    <source>
        <dbReference type="ARBA" id="ARBA00022475"/>
    </source>
</evidence>
<protein>
    <recommendedName>
        <fullName evidence="8">Solute carrier organic anion transporter family member</fullName>
    </recommendedName>
</protein>
<feature type="transmembrane region" description="Helical" evidence="8">
    <location>
        <begin position="336"/>
        <end position="363"/>
    </location>
</feature>
<evidence type="ECO:0000256" key="1">
    <source>
        <dbReference type="ARBA" id="ARBA00004651"/>
    </source>
</evidence>
<feature type="transmembrane region" description="Helical" evidence="8">
    <location>
        <begin position="383"/>
        <end position="404"/>
    </location>
</feature>
<keyword evidence="8" id="KW-0813">Transport</keyword>
<dbReference type="PROSITE" id="PS51465">
    <property type="entry name" value="KAZAL_2"/>
    <property type="match status" value="1"/>
</dbReference>
<accession>A0ABP0GHK7</accession>
<evidence type="ECO:0000256" key="8">
    <source>
        <dbReference type="RuleBase" id="RU362056"/>
    </source>
</evidence>
<dbReference type="Proteomes" id="UP001642483">
    <property type="component" value="Unassembled WGS sequence"/>
</dbReference>